<evidence type="ECO:0000313" key="8">
    <source>
        <dbReference type="Proteomes" id="UP001164693"/>
    </source>
</evidence>
<name>A0ABY7JYV1_9ACTN</name>
<dbReference type="InterPro" id="IPR037027">
    <property type="entry name" value="YqgF/RNaseH-like_dom_sf"/>
</dbReference>
<evidence type="ECO:0000256" key="4">
    <source>
        <dbReference type="ARBA" id="ARBA00022801"/>
    </source>
</evidence>
<evidence type="ECO:0000256" key="1">
    <source>
        <dbReference type="ARBA" id="ARBA00022490"/>
    </source>
</evidence>
<comment type="function">
    <text evidence="5">Could be a nuclease involved in processing of the 5'-end of pre-16S rRNA.</text>
</comment>
<feature type="domain" description="YqgF/RNase H-like" evidence="6">
    <location>
        <begin position="3"/>
        <end position="105"/>
    </location>
</feature>
<comment type="similarity">
    <text evidence="5">Belongs to the YqgF HJR family.</text>
</comment>
<sequence>MTGVWLGVDVGTVRVGVARSDPAGVLATPLVTLRRDAHANRDIAELAALVAEHGAVGVVVGLPRTLAGREGPSARFAREYAALLAAAIDPIRVEHVDERLTTVSAERKLSEGGVRGSRAKRAVIDQAAAVELLQHWLDSRRD</sequence>
<keyword evidence="8" id="KW-1185">Reference proteome</keyword>
<reference evidence="7" key="1">
    <citation type="submission" date="2022-05" db="EMBL/GenBank/DDBJ databases">
        <title>Jatrophihabitans sp. SB3-54 whole genome sequence.</title>
        <authorList>
            <person name="Suh M.K."/>
            <person name="Eom M.K."/>
            <person name="Kim J.S."/>
            <person name="Kim H.S."/>
            <person name="Do H.E."/>
            <person name="Shin Y.K."/>
            <person name="Lee J.-S."/>
        </authorList>
    </citation>
    <scope>NUCLEOTIDE SEQUENCE</scope>
    <source>
        <strain evidence="7">SB3-54</strain>
    </source>
</reference>
<dbReference type="HAMAP" id="MF_00651">
    <property type="entry name" value="Nuclease_YqgF"/>
    <property type="match status" value="1"/>
</dbReference>
<dbReference type="Proteomes" id="UP001164693">
    <property type="component" value="Chromosome"/>
</dbReference>
<evidence type="ECO:0000256" key="3">
    <source>
        <dbReference type="ARBA" id="ARBA00022722"/>
    </source>
</evidence>
<dbReference type="InterPro" id="IPR006641">
    <property type="entry name" value="YqgF/RNaseH-like_dom"/>
</dbReference>
<organism evidence="7 8">
    <name type="scientific">Jatrophihabitans cynanchi</name>
    <dbReference type="NCBI Taxonomy" id="2944128"/>
    <lineage>
        <taxon>Bacteria</taxon>
        <taxon>Bacillati</taxon>
        <taxon>Actinomycetota</taxon>
        <taxon>Actinomycetes</taxon>
        <taxon>Jatrophihabitantales</taxon>
        <taxon>Jatrophihabitantaceae</taxon>
        <taxon>Jatrophihabitans</taxon>
    </lineage>
</organism>
<gene>
    <name evidence="7" type="primary">ruvX</name>
    <name evidence="7" type="ORF">M6B22_20570</name>
</gene>
<evidence type="ECO:0000256" key="5">
    <source>
        <dbReference type="HAMAP-Rule" id="MF_00651"/>
    </source>
</evidence>
<dbReference type="EMBL" id="CP097463">
    <property type="protein sequence ID" value="WAX56895.1"/>
    <property type="molecule type" value="Genomic_DNA"/>
</dbReference>
<dbReference type="Gene3D" id="3.30.420.140">
    <property type="entry name" value="YqgF/RNase H-like domain"/>
    <property type="match status" value="1"/>
</dbReference>
<dbReference type="EC" id="3.1.-.-" evidence="5"/>
<keyword evidence="3 5" id="KW-0540">Nuclease</keyword>
<keyword evidence="4 5" id="KW-0378">Hydrolase</keyword>
<dbReference type="Pfam" id="PF03652">
    <property type="entry name" value="RuvX"/>
    <property type="match status" value="1"/>
</dbReference>
<dbReference type="CDD" id="cd16964">
    <property type="entry name" value="YqgF"/>
    <property type="match status" value="1"/>
</dbReference>
<dbReference type="PANTHER" id="PTHR33317:SF4">
    <property type="entry name" value="POLYNUCLEOTIDYL TRANSFERASE, RIBONUCLEASE H-LIKE SUPERFAMILY PROTEIN"/>
    <property type="match status" value="1"/>
</dbReference>
<dbReference type="SUPFAM" id="SSF53098">
    <property type="entry name" value="Ribonuclease H-like"/>
    <property type="match status" value="1"/>
</dbReference>
<accession>A0ABY7JYV1</accession>
<dbReference type="RefSeq" id="WP_269443431.1">
    <property type="nucleotide sequence ID" value="NZ_CP097463.1"/>
</dbReference>
<dbReference type="InterPro" id="IPR005227">
    <property type="entry name" value="YqgF"/>
</dbReference>
<evidence type="ECO:0000256" key="2">
    <source>
        <dbReference type="ARBA" id="ARBA00022517"/>
    </source>
</evidence>
<comment type="subcellular location">
    <subcellularLocation>
        <location evidence="5">Cytoplasm</location>
    </subcellularLocation>
</comment>
<evidence type="ECO:0000259" key="6">
    <source>
        <dbReference type="SMART" id="SM00732"/>
    </source>
</evidence>
<dbReference type="NCBIfam" id="TIGR00250">
    <property type="entry name" value="RNAse_H_YqgF"/>
    <property type="match status" value="1"/>
</dbReference>
<proteinExistence type="inferred from homology"/>
<keyword evidence="1 5" id="KW-0963">Cytoplasm</keyword>
<protein>
    <recommendedName>
        <fullName evidence="5">Putative pre-16S rRNA nuclease</fullName>
        <ecNumber evidence="5">3.1.-.-</ecNumber>
    </recommendedName>
</protein>
<evidence type="ECO:0000313" key="7">
    <source>
        <dbReference type="EMBL" id="WAX56895.1"/>
    </source>
</evidence>
<dbReference type="SMART" id="SM00732">
    <property type="entry name" value="YqgFc"/>
    <property type="match status" value="1"/>
</dbReference>
<keyword evidence="2 5" id="KW-0690">Ribosome biogenesis</keyword>
<dbReference type="InterPro" id="IPR012337">
    <property type="entry name" value="RNaseH-like_sf"/>
</dbReference>
<dbReference type="PANTHER" id="PTHR33317">
    <property type="entry name" value="POLYNUCLEOTIDYL TRANSFERASE, RIBONUCLEASE H-LIKE SUPERFAMILY PROTEIN"/>
    <property type="match status" value="1"/>
</dbReference>